<dbReference type="AlphaFoldDB" id="A0A5B6WDT7"/>
<dbReference type="InterPro" id="IPR053134">
    <property type="entry name" value="RNA-dir_DNA_polymerase"/>
</dbReference>
<dbReference type="SUPFAM" id="SSF56672">
    <property type="entry name" value="DNA/RNA polymerases"/>
    <property type="match status" value="1"/>
</dbReference>
<dbReference type="Gene3D" id="3.30.70.270">
    <property type="match status" value="1"/>
</dbReference>
<dbReference type="EMBL" id="SMMG02000003">
    <property type="protein sequence ID" value="KAA3479879.1"/>
    <property type="molecule type" value="Genomic_DNA"/>
</dbReference>
<dbReference type="InterPro" id="IPR043502">
    <property type="entry name" value="DNA/RNA_pol_sf"/>
</dbReference>
<keyword evidence="1" id="KW-0808">Transferase</keyword>
<evidence type="ECO:0000313" key="2">
    <source>
        <dbReference type="Proteomes" id="UP000325315"/>
    </source>
</evidence>
<dbReference type="OrthoDB" id="1734625at2759"/>
<reference evidence="2" key="1">
    <citation type="journal article" date="2019" name="Plant Biotechnol. J.">
        <title>Genome sequencing of the Australian wild diploid species Gossypium australe highlights disease resistance and delayed gland morphogenesis.</title>
        <authorList>
            <person name="Cai Y."/>
            <person name="Cai X."/>
            <person name="Wang Q."/>
            <person name="Wang P."/>
            <person name="Zhang Y."/>
            <person name="Cai C."/>
            <person name="Xu Y."/>
            <person name="Wang K."/>
            <person name="Zhou Z."/>
            <person name="Wang C."/>
            <person name="Geng S."/>
            <person name="Li B."/>
            <person name="Dong Q."/>
            <person name="Hou Y."/>
            <person name="Wang H."/>
            <person name="Ai P."/>
            <person name="Liu Z."/>
            <person name="Yi F."/>
            <person name="Sun M."/>
            <person name="An G."/>
            <person name="Cheng J."/>
            <person name="Zhang Y."/>
            <person name="Shi Q."/>
            <person name="Xie Y."/>
            <person name="Shi X."/>
            <person name="Chang Y."/>
            <person name="Huang F."/>
            <person name="Chen Y."/>
            <person name="Hong S."/>
            <person name="Mi L."/>
            <person name="Sun Q."/>
            <person name="Zhang L."/>
            <person name="Zhou B."/>
            <person name="Peng R."/>
            <person name="Zhang X."/>
            <person name="Liu F."/>
        </authorList>
    </citation>
    <scope>NUCLEOTIDE SEQUENCE [LARGE SCALE GENOMIC DNA]</scope>
    <source>
        <strain evidence="2">cv. PA1801</strain>
    </source>
</reference>
<dbReference type="Proteomes" id="UP000325315">
    <property type="component" value="Unassembled WGS sequence"/>
</dbReference>
<dbReference type="InterPro" id="IPR043128">
    <property type="entry name" value="Rev_trsase/Diguanyl_cyclase"/>
</dbReference>
<dbReference type="PANTHER" id="PTHR24559">
    <property type="entry name" value="TRANSPOSON TY3-I GAG-POL POLYPROTEIN"/>
    <property type="match status" value="1"/>
</dbReference>
<sequence length="133" mass="15648">MCFLKNCQELPPKHKIEFVIGLMSGAASISIAPYRRLFCTIVFSKIDLKFDYYQLRVKDNDVSKTTIRTCYNHYEFLTLHEKQLYAKFNKYEFWLRLVGFLGHVISMDDIRIDPSNISTTVNCKALKNVHRCQ</sequence>
<dbReference type="Gene3D" id="3.10.10.10">
    <property type="entry name" value="HIV Type 1 Reverse Transcriptase, subunit A, domain 1"/>
    <property type="match status" value="1"/>
</dbReference>
<evidence type="ECO:0000313" key="1">
    <source>
        <dbReference type="EMBL" id="KAA3479879.1"/>
    </source>
</evidence>
<dbReference type="PANTHER" id="PTHR24559:SF444">
    <property type="entry name" value="REVERSE TRANSCRIPTASE DOMAIN-CONTAINING PROTEIN"/>
    <property type="match status" value="1"/>
</dbReference>
<keyword evidence="1" id="KW-0548">Nucleotidyltransferase</keyword>
<protein>
    <submittedName>
        <fullName evidence="1">RNA-directed DNA polymerase-like protein</fullName>
    </submittedName>
</protein>
<accession>A0A5B6WDT7</accession>
<organism evidence="1 2">
    <name type="scientific">Gossypium australe</name>
    <dbReference type="NCBI Taxonomy" id="47621"/>
    <lineage>
        <taxon>Eukaryota</taxon>
        <taxon>Viridiplantae</taxon>
        <taxon>Streptophyta</taxon>
        <taxon>Embryophyta</taxon>
        <taxon>Tracheophyta</taxon>
        <taxon>Spermatophyta</taxon>
        <taxon>Magnoliopsida</taxon>
        <taxon>eudicotyledons</taxon>
        <taxon>Gunneridae</taxon>
        <taxon>Pentapetalae</taxon>
        <taxon>rosids</taxon>
        <taxon>malvids</taxon>
        <taxon>Malvales</taxon>
        <taxon>Malvaceae</taxon>
        <taxon>Malvoideae</taxon>
        <taxon>Gossypium</taxon>
    </lineage>
</organism>
<gene>
    <name evidence="1" type="ORF">EPI10_020357</name>
</gene>
<comment type="caution">
    <text evidence="1">The sequence shown here is derived from an EMBL/GenBank/DDBJ whole genome shotgun (WGS) entry which is preliminary data.</text>
</comment>
<proteinExistence type="predicted"/>
<name>A0A5B6WDT7_9ROSI</name>
<keyword evidence="1" id="KW-0695">RNA-directed DNA polymerase</keyword>
<keyword evidence="2" id="KW-1185">Reference proteome</keyword>
<dbReference type="GO" id="GO:0003964">
    <property type="term" value="F:RNA-directed DNA polymerase activity"/>
    <property type="evidence" value="ECO:0007669"/>
    <property type="project" value="UniProtKB-KW"/>
</dbReference>